<dbReference type="Gene3D" id="3.30.40.10">
    <property type="entry name" value="Zinc/RING finger domain, C3HC4 (zinc finger)"/>
    <property type="match status" value="1"/>
</dbReference>
<evidence type="ECO:0000313" key="2">
    <source>
        <dbReference type="Proteomes" id="UP000281553"/>
    </source>
</evidence>
<proteinExistence type="predicted"/>
<dbReference type="Proteomes" id="UP000281553">
    <property type="component" value="Unassembled WGS sequence"/>
</dbReference>
<protein>
    <submittedName>
        <fullName evidence="1">Uncharacterized protein</fullName>
    </submittedName>
</protein>
<keyword evidence="2" id="KW-1185">Reference proteome</keyword>
<gene>
    <name evidence="1" type="ORF">DILT_LOCUS8511</name>
</gene>
<organism evidence="1 2">
    <name type="scientific">Dibothriocephalus latus</name>
    <name type="common">Fish tapeworm</name>
    <name type="synonym">Diphyllobothrium latum</name>
    <dbReference type="NCBI Taxonomy" id="60516"/>
    <lineage>
        <taxon>Eukaryota</taxon>
        <taxon>Metazoa</taxon>
        <taxon>Spiralia</taxon>
        <taxon>Lophotrochozoa</taxon>
        <taxon>Platyhelminthes</taxon>
        <taxon>Cestoda</taxon>
        <taxon>Eucestoda</taxon>
        <taxon>Diphyllobothriidea</taxon>
        <taxon>Diphyllobothriidae</taxon>
        <taxon>Dibothriocephalus</taxon>
    </lineage>
</organism>
<dbReference type="AlphaFoldDB" id="A0A3P7LH08"/>
<dbReference type="OrthoDB" id="6280374at2759"/>
<dbReference type="EMBL" id="UYRU01054494">
    <property type="protein sequence ID" value="VDN12680.1"/>
    <property type="molecule type" value="Genomic_DNA"/>
</dbReference>
<accession>A0A3P7LH08</accession>
<name>A0A3P7LH08_DIBLA</name>
<reference evidence="1 2" key="1">
    <citation type="submission" date="2018-11" db="EMBL/GenBank/DDBJ databases">
        <authorList>
            <consortium name="Pathogen Informatics"/>
        </authorList>
    </citation>
    <scope>NUCLEOTIDE SEQUENCE [LARGE SCALE GENOMIC DNA]</scope>
</reference>
<evidence type="ECO:0000313" key="1">
    <source>
        <dbReference type="EMBL" id="VDN12680.1"/>
    </source>
</evidence>
<dbReference type="InterPro" id="IPR013083">
    <property type="entry name" value="Znf_RING/FYVE/PHD"/>
</dbReference>
<sequence>MVYHGTKLDMLVKRVDHITSEHSVLFAKVEKVGAAVLDSHRFIPTGSMATVGRFPLCSQEGLSHFLDRFKSDKDCLQQTDAMQPARVKPVDAFNRRPHDNVLMDPNMSAEHPDLSHLTPEERRIIEDVMSRQRQEELQNEQAVK</sequence>